<evidence type="ECO:0008006" key="4">
    <source>
        <dbReference type="Google" id="ProtNLM"/>
    </source>
</evidence>
<proteinExistence type="predicted"/>
<evidence type="ECO:0000313" key="3">
    <source>
        <dbReference type="EMBL" id="QHU14132.1"/>
    </source>
</evidence>
<name>A0A6C0K7W7_9ZZZZ</name>
<dbReference type="GO" id="GO:0008107">
    <property type="term" value="F:galactoside 2-alpha-L-fucosyltransferase activity"/>
    <property type="evidence" value="ECO:0007669"/>
    <property type="project" value="InterPro"/>
</dbReference>
<dbReference type="CDD" id="cd11301">
    <property type="entry name" value="Fut1_Fut2_like"/>
    <property type="match status" value="1"/>
</dbReference>
<dbReference type="Pfam" id="PF01531">
    <property type="entry name" value="Glyco_transf_11"/>
    <property type="match status" value="1"/>
</dbReference>
<accession>A0A6C0K7W7</accession>
<sequence length="298" mass="34238">MGFPLLAVELKGGLGNQLFQIATGFAYAKRFSLDLCFPRVWNCRHDRLPLWDTYFKDTQHKFVLLEKSSFETIKWHTMTEQDFAYKELAAPVRGFPFYKLNGYFQSSLFFKAVQEEVRELLHIPLWLSVEANDSLNDIQVNPDDAWIGAHVRRGDYLNAVNFHVVTTNEYFEGARLHIQQKTGYTRVCWVTDDAAWVANTLAKEGDQIISGNNLVDFATLAKFKHLILSNSSYSWWAAWLNPLKHKDRIICAPNKWFGPTGPQDFTTIFEDNWTLIDTTSGKAVEHVDNQTCESKAGQ</sequence>
<dbReference type="AlphaFoldDB" id="A0A6C0K7W7"/>
<dbReference type="InterPro" id="IPR002516">
    <property type="entry name" value="Glyco_trans_11"/>
</dbReference>
<reference evidence="3" key="1">
    <citation type="journal article" date="2020" name="Nature">
        <title>Giant virus diversity and host interactions through global metagenomics.</title>
        <authorList>
            <person name="Schulz F."/>
            <person name="Roux S."/>
            <person name="Paez-Espino D."/>
            <person name="Jungbluth S."/>
            <person name="Walsh D.A."/>
            <person name="Denef V.J."/>
            <person name="McMahon K.D."/>
            <person name="Konstantinidis K.T."/>
            <person name="Eloe-Fadrosh E.A."/>
            <person name="Kyrpides N.C."/>
            <person name="Woyke T."/>
        </authorList>
    </citation>
    <scope>NUCLEOTIDE SEQUENCE</scope>
    <source>
        <strain evidence="3">GVMAG-S-1101182-85</strain>
    </source>
</reference>
<keyword evidence="2" id="KW-0808">Transferase</keyword>
<keyword evidence="1" id="KW-0328">Glycosyltransferase</keyword>
<dbReference type="PANTHER" id="PTHR11927">
    <property type="entry name" value="GALACTOSIDE 2-L-FUCOSYLTRANSFERASE"/>
    <property type="match status" value="1"/>
</dbReference>
<dbReference type="PANTHER" id="PTHR11927:SF9">
    <property type="entry name" value="L-FUCOSYLTRANSFERASE"/>
    <property type="match status" value="1"/>
</dbReference>
<dbReference type="EMBL" id="MN740831">
    <property type="protein sequence ID" value="QHU14132.1"/>
    <property type="molecule type" value="Genomic_DNA"/>
</dbReference>
<organism evidence="3">
    <name type="scientific">viral metagenome</name>
    <dbReference type="NCBI Taxonomy" id="1070528"/>
    <lineage>
        <taxon>unclassified sequences</taxon>
        <taxon>metagenomes</taxon>
        <taxon>organismal metagenomes</taxon>
    </lineage>
</organism>
<dbReference type="GO" id="GO:0005975">
    <property type="term" value="P:carbohydrate metabolic process"/>
    <property type="evidence" value="ECO:0007669"/>
    <property type="project" value="InterPro"/>
</dbReference>
<evidence type="ECO:0000256" key="1">
    <source>
        <dbReference type="ARBA" id="ARBA00022676"/>
    </source>
</evidence>
<evidence type="ECO:0000256" key="2">
    <source>
        <dbReference type="ARBA" id="ARBA00022679"/>
    </source>
</evidence>
<dbReference type="GO" id="GO:0016020">
    <property type="term" value="C:membrane"/>
    <property type="evidence" value="ECO:0007669"/>
    <property type="project" value="InterPro"/>
</dbReference>
<protein>
    <recommendedName>
        <fullName evidence="4">Glycosyltransferase</fullName>
    </recommendedName>
</protein>